<feature type="domain" description="Aminoacyl-tRNA synthetase class Ia" evidence="8">
    <location>
        <begin position="60"/>
        <end position="404"/>
    </location>
</feature>
<name>A0AAD9PKJ9_9APIC</name>
<keyword evidence="5" id="KW-0648">Protein biosynthesis</keyword>
<keyword evidence="2" id="KW-0436">Ligase</keyword>
<dbReference type="AlphaFoldDB" id="A0AAD9PKJ9"/>
<keyword evidence="4" id="KW-0067">ATP-binding</keyword>
<dbReference type="InterPro" id="IPR002300">
    <property type="entry name" value="aa-tRNA-synth_Ia"/>
</dbReference>
<dbReference type="InterPro" id="IPR002303">
    <property type="entry name" value="Valyl-tRNA_ligase"/>
</dbReference>
<sequence length="760" mass="86093">MHIRKILSLVASTNIAFQTPPRERYHQFQPIRIFSKQLESQDGLNHEAGPPPHAFTSVHVLAPPPNLTGPLHVGQGLNLVATDAHLRYWELLGHDVCVSFGSDHSGMALESQIDAIPGMESQGAPQIANKRCTQISQQHRDTLDKLGIGYTFDHFTLDEKSKRLTLEALETLKSRGLITECMYPTLARISDIIEPIAPTKVVFKSTTRVSYELNLDLLGTCATILYPEYFFGTVAVGVPHKVPIPDGTSHLELPLGLKVPLVPIDGDECRLLMPGHDLQDWILCSKLGMEPPIFLNENACIKQDFALAGYTLEEATKEIIKFLEPSGTADVQTPIYACDGSQVIWVPMKQLILDVPKLTKAPLDLLDSGKLTLEPPHRHVQLKEALRDAKPWCISRYGWWGIPIDDKRVLDTWFTSALWPLITHVEISNCQRLLYTCHDILHNWVMRMLVLCLALKENIPLDRVIFHGMVLDDHLKKMSKSKGNTIELDELHERAREFLIERKANVQAAASTLVRLQLLRMCSKGDVAHQMPSLDSVWSFLHKVQEMDRYIGIRAAKYNIRAHYDLPPSTPKLTGVQEILSEHFNTLGSRIGPLIQDFEFGKALDHLRSLAMAISEYAIPLDRLEDNEETFGWLCGWYLNLQRAMMPFCFDFIFGMKPSLNVAYTNDLYTWPRFTNRNSSRRFDLFQRVIQQLRKQAMDSSNDNITSIHVEIPHEIYDALDGMNPYLSELVKLTYNRKVEIISTPGTPVPGPEISDLPKV</sequence>
<protein>
    <recommendedName>
        <fullName evidence="1">valine--tRNA ligase</fullName>
        <ecNumber evidence="1">6.1.1.9</ecNumber>
    </recommendedName>
    <alternativeName>
        <fullName evidence="7">Valyl-tRNA synthetase</fullName>
    </alternativeName>
</protein>
<dbReference type="SUPFAM" id="SSF50677">
    <property type="entry name" value="ValRS/IleRS/LeuRS editing domain"/>
    <property type="match status" value="1"/>
</dbReference>
<dbReference type="GO" id="GO:0002161">
    <property type="term" value="F:aminoacyl-tRNA deacylase activity"/>
    <property type="evidence" value="ECO:0007669"/>
    <property type="project" value="InterPro"/>
</dbReference>
<dbReference type="GO" id="GO:0006438">
    <property type="term" value="P:valyl-tRNA aminoacylation"/>
    <property type="evidence" value="ECO:0007669"/>
    <property type="project" value="InterPro"/>
</dbReference>
<dbReference type="EC" id="6.1.1.9" evidence="1"/>
<evidence type="ECO:0000256" key="5">
    <source>
        <dbReference type="ARBA" id="ARBA00022917"/>
    </source>
</evidence>
<keyword evidence="3" id="KW-0547">Nucleotide-binding</keyword>
<dbReference type="EMBL" id="JALLKP010000002">
    <property type="protein sequence ID" value="KAK2196559.1"/>
    <property type="molecule type" value="Genomic_DNA"/>
</dbReference>
<dbReference type="GO" id="GO:0004832">
    <property type="term" value="F:valine-tRNA ligase activity"/>
    <property type="evidence" value="ECO:0007669"/>
    <property type="project" value="UniProtKB-EC"/>
</dbReference>
<evidence type="ECO:0000256" key="3">
    <source>
        <dbReference type="ARBA" id="ARBA00022741"/>
    </source>
</evidence>
<organism evidence="9 10">
    <name type="scientific">Babesia duncani</name>
    <dbReference type="NCBI Taxonomy" id="323732"/>
    <lineage>
        <taxon>Eukaryota</taxon>
        <taxon>Sar</taxon>
        <taxon>Alveolata</taxon>
        <taxon>Apicomplexa</taxon>
        <taxon>Aconoidasida</taxon>
        <taxon>Piroplasmida</taxon>
        <taxon>Babesiidae</taxon>
        <taxon>Babesia</taxon>
    </lineage>
</organism>
<keyword evidence="6" id="KW-0030">Aminoacyl-tRNA synthetase</keyword>
<proteinExistence type="predicted"/>
<dbReference type="GeneID" id="94336104"/>
<evidence type="ECO:0000256" key="2">
    <source>
        <dbReference type="ARBA" id="ARBA00022598"/>
    </source>
</evidence>
<dbReference type="GO" id="GO:0005524">
    <property type="term" value="F:ATP binding"/>
    <property type="evidence" value="ECO:0007669"/>
    <property type="project" value="UniProtKB-KW"/>
</dbReference>
<dbReference type="Proteomes" id="UP001214638">
    <property type="component" value="Unassembled WGS sequence"/>
</dbReference>
<dbReference type="Pfam" id="PF00133">
    <property type="entry name" value="tRNA-synt_1"/>
    <property type="match status" value="2"/>
</dbReference>
<feature type="domain" description="Aminoacyl-tRNA synthetase class Ia" evidence="8">
    <location>
        <begin position="407"/>
        <end position="491"/>
    </location>
</feature>
<dbReference type="InterPro" id="IPR014729">
    <property type="entry name" value="Rossmann-like_a/b/a_fold"/>
</dbReference>
<evidence type="ECO:0000256" key="1">
    <source>
        <dbReference type="ARBA" id="ARBA00013169"/>
    </source>
</evidence>
<evidence type="ECO:0000256" key="7">
    <source>
        <dbReference type="ARBA" id="ARBA00029936"/>
    </source>
</evidence>
<gene>
    <name evidence="9" type="ORF">BdWA1_001806</name>
</gene>
<evidence type="ECO:0000256" key="6">
    <source>
        <dbReference type="ARBA" id="ARBA00023146"/>
    </source>
</evidence>
<dbReference type="PANTHER" id="PTHR11946">
    <property type="entry name" value="VALYL-TRNA SYNTHETASES"/>
    <property type="match status" value="1"/>
</dbReference>
<dbReference type="Gene3D" id="3.40.50.620">
    <property type="entry name" value="HUPs"/>
    <property type="match status" value="2"/>
</dbReference>
<reference evidence="9" key="1">
    <citation type="journal article" date="2023" name="Nat. Microbiol.">
        <title>Babesia duncani multi-omics identifies virulence factors and drug targets.</title>
        <authorList>
            <person name="Singh P."/>
            <person name="Lonardi S."/>
            <person name="Liang Q."/>
            <person name="Vydyam P."/>
            <person name="Khabirova E."/>
            <person name="Fang T."/>
            <person name="Gihaz S."/>
            <person name="Thekkiniath J."/>
            <person name="Munshi M."/>
            <person name="Abel S."/>
            <person name="Ciampossin L."/>
            <person name="Batugedara G."/>
            <person name="Gupta M."/>
            <person name="Lu X.M."/>
            <person name="Lenz T."/>
            <person name="Chakravarty S."/>
            <person name="Cornillot E."/>
            <person name="Hu Y."/>
            <person name="Ma W."/>
            <person name="Gonzalez L.M."/>
            <person name="Sanchez S."/>
            <person name="Estrada K."/>
            <person name="Sanchez-Flores A."/>
            <person name="Montero E."/>
            <person name="Harb O.S."/>
            <person name="Le Roch K.G."/>
            <person name="Mamoun C.B."/>
        </authorList>
    </citation>
    <scope>NUCLEOTIDE SEQUENCE</scope>
    <source>
        <strain evidence="9">WA1</strain>
    </source>
</reference>
<evidence type="ECO:0000313" key="10">
    <source>
        <dbReference type="Proteomes" id="UP001214638"/>
    </source>
</evidence>
<dbReference type="SUPFAM" id="SSF52374">
    <property type="entry name" value="Nucleotidylyl transferase"/>
    <property type="match status" value="1"/>
</dbReference>
<evidence type="ECO:0000259" key="8">
    <source>
        <dbReference type="Pfam" id="PF00133"/>
    </source>
</evidence>
<accession>A0AAD9PKJ9</accession>
<evidence type="ECO:0000256" key="4">
    <source>
        <dbReference type="ARBA" id="ARBA00022840"/>
    </source>
</evidence>
<dbReference type="PANTHER" id="PTHR11946:SF93">
    <property type="entry name" value="VALINE--TRNA LIGASE, CHLOROPLASTIC_MITOCHONDRIAL 2"/>
    <property type="match status" value="1"/>
</dbReference>
<keyword evidence="10" id="KW-1185">Reference proteome</keyword>
<dbReference type="KEGG" id="bdw:94336104"/>
<evidence type="ECO:0000313" key="9">
    <source>
        <dbReference type="EMBL" id="KAK2196559.1"/>
    </source>
</evidence>
<comment type="caution">
    <text evidence="9">The sequence shown here is derived from an EMBL/GenBank/DDBJ whole genome shotgun (WGS) entry which is preliminary data.</text>
</comment>
<dbReference type="GO" id="GO:0005829">
    <property type="term" value="C:cytosol"/>
    <property type="evidence" value="ECO:0007669"/>
    <property type="project" value="TreeGrafter"/>
</dbReference>
<dbReference type="InterPro" id="IPR009008">
    <property type="entry name" value="Val/Leu/Ile-tRNA-synth_edit"/>
</dbReference>
<dbReference type="RefSeq" id="XP_067803401.1">
    <property type="nucleotide sequence ID" value="XM_067946837.1"/>
</dbReference>